<reference evidence="8 9" key="2">
    <citation type="submission" date="2020-05" db="EMBL/GenBank/DDBJ databases">
        <title>Identification and distribution of gene clusters putatively required for synthesis of sphingolipid metabolism inhibitors in phylogenetically diverse species of the filamentous fungus Fusarium.</title>
        <authorList>
            <person name="Kim H.-S."/>
            <person name="Busman M."/>
            <person name="Brown D.W."/>
            <person name="Divon H."/>
            <person name="Uhlig S."/>
            <person name="Proctor R.H."/>
        </authorList>
    </citation>
    <scope>NUCLEOTIDE SEQUENCE [LARGE SCALE GENOMIC DNA]</scope>
    <source>
        <strain evidence="8 9">NRRL 25331</strain>
    </source>
</reference>
<keyword evidence="4" id="KW-0804">Transcription</keyword>
<dbReference type="EMBL" id="JAAQPE010000040">
    <property type="protein sequence ID" value="KAF5689902.1"/>
    <property type="molecule type" value="Genomic_DNA"/>
</dbReference>
<reference evidence="9" key="1">
    <citation type="journal article" date="2020" name="BMC Genomics">
        <title>Correction to: Identification and distribution of gene clusters required for synthesis of sphingolipid metabolism inhibitors in diverse species of the filamentous fungus Fusarium.</title>
        <authorList>
            <person name="Kim H.S."/>
            <person name="Lohmar J.M."/>
            <person name="Busman M."/>
            <person name="Brown D.W."/>
            <person name="Naumann T.A."/>
            <person name="Divon H.H."/>
            <person name="Lysoe E."/>
            <person name="Uhlig S."/>
            <person name="Proctor R.H."/>
        </authorList>
    </citation>
    <scope>NUCLEOTIDE SEQUENCE [LARGE SCALE GENOMIC DNA]</scope>
    <source>
        <strain evidence="9">NRRL 25331</strain>
    </source>
</reference>
<feature type="domain" description="Xylanolytic transcriptional activator regulatory" evidence="7">
    <location>
        <begin position="322"/>
        <end position="399"/>
    </location>
</feature>
<feature type="compositionally biased region" description="Basic and acidic residues" evidence="6">
    <location>
        <begin position="51"/>
        <end position="65"/>
    </location>
</feature>
<evidence type="ECO:0000313" key="8">
    <source>
        <dbReference type="EMBL" id="KAF5689902.1"/>
    </source>
</evidence>
<evidence type="ECO:0000259" key="7">
    <source>
        <dbReference type="SMART" id="SM00906"/>
    </source>
</evidence>
<feature type="compositionally biased region" description="Low complexity" evidence="6">
    <location>
        <begin position="86"/>
        <end position="101"/>
    </location>
</feature>
<dbReference type="SMART" id="SM00906">
    <property type="entry name" value="Fungal_trans"/>
    <property type="match status" value="2"/>
</dbReference>
<dbReference type="GO" id="GO:0008270">
    <property type="term" value="F:zinc ion binding"/>
    <property type="evidence" value="ECO:0007669"/>
    <property type="project" value="InterPro"/>
</dbReference>
<dbReference type="GO" id="GO:0003677">
    <property type="term" value="F:DNA binding"/>
    <property type="evidence" value="ECO:0007669"/>
    <property type="project" value="InterPro"/>
</dbReference>
<proteinExistence type="predicted"/>
<evidence type="ECO:0000313" key="9">
    <source>
        <dbReference type="Proteomes" id="UP000572754"/>
    </source>
</evidence>
<gene>
    <name evidence="8" type="ORF">FCIRC_1136</name>
</gene>
<evidence type="ECO:0000256" key="5">
    <source>
        <dbReference type="ARBA" id="ARBA00023242"/>
    </source>
</evidence>
<sequence length="1126" mass="127736">MNHAREMTPDEEPPQKRQRVLACRSGDQCMPTEPASRTLVESHYVRALEERVAELEKQNPEHNIDHLASNPAPLDGQPLPDEPRMATASANANSRTANGNSRGSGRTERRPSTIVEDIPISPANQSQSHSHSIPRRSYSNPSPSATAALSIDDDSDTGLDQLIYGLIASPSTCDDGRHSALVVTPVNAPAASNSEFLPQTLITAMSAELQQVLLAAYKDRAQTQYPIFHWNHFLEWFSDWKACASPELPSRYWQGFFVNLVCSTALLLLSLPRVGQSDAKILYKQGMTLLPYVLRQPNPILHEQAYLLLSIHALHRSSTPRLISLASTTMRYCIQFQFHLADVEPDPVDMTIRLENQLRRRCFWCAYIMDRVVMSSFELPPSISDTMITAKLYANIDDDDIDMIAAQTTPDQELPDSNKYTSVSSSLHILQCRRIQSEIFGYTLHWDYKSRYENSLDWRLQVLNELESYKGRVQNFTDPQSKGHTSQRWLAMIYHYTLLTLYRPTMDNVLNPAGDWSIQAGSQACLIFRKSQMDRQIAQAWLGLLVQFQSGVTILYCCWATPPEYRTESYYSPDVSDALRACSNILALLTDRWPKAECLRDVFELLAREVPLVDRPNRPPMRISDTSASTIKEKLPLLRALIPRLNPQLPRSPEVQDPLRLDQSAHTQDEKMYLVDLYFRFIHDSPHSLFHEPTFKASVAEGTVSQPVLLAMMGLSARFATDPDVVARGPMYRAQATAALKEDLEHICIENIQACILVGNNFFGEGDADAESLYFGLASRMTQILKLGEIDESDDGVMREVKRRIFWTCFIIDTWASGGSNLSPQFRLRTKQPRGPLDEYMFYNMRLGDGDVADVDWKPGLWAHMVRLVGLYAEIQNLQQELANGVEWNESFIDESVQRLEAELGAFEEGLGPELMFSRETLASFVSRGLGRVFIAFHLGYHHYYTLLFYQYLDHRRPPTRNGRKYASSCKAHAAIVCDVLKASREVPGAEALYNIVGHVTIVSSSVLLHTYLFGVSHELEESRDRLSSNLESLVQLRNYWPSVEMMIKRLVVFQKNCIQSMNAESYRFDRWMVKFLIAHALALEDKVDDSWSAASVDATNGNTHLERGRITQAMIMDIQNYDTET</sequence>
<keyword evidence="5" id="KW-0539">Nucleus</keyword>
<evidence type="ECO:0000256" key="2">
    <source>
        <dbReference type="ARBA" id="ARBA00022723"/>
    </source>
</evidence>
<dbReference type="GO" id="GO:0000981">
    <property type="term" value="F:DNA-binding transcription factor activity, RNA polymerase II-specific"/>
    <property type="evidence" value="ECO:0007669"/>
    <property type="project" value="InterPro"/>
</dbReference>
<dbReference type="Pfam" id="PF04082">
    <property type="entry name" value="Fungal_trans"/>
    <property type="match status" value="2"/>
</dbReference>
<dbReference type="AlphaFoldDB" id="A0A8H5UPC6"/>
<evidence type="ECO:0000256" key="3">
    <source>
        <dbReference type="ARBA" id="ARBA00023015"/>
    </source>
</evidence>
<protein>
    <submittedName>
        <fullName evidence="8">Transcription factor</fullName>
    </submittedName>
</protein>
<dbReference type="GO" id="GO:0005634">
    <property type="term" value="C:nucleus"/>
    <property type="evidence" value="ECO:0007669"/>
    <property type="project" value="UniProtKB-SubCell"/>
</dbReference>
<evidence type="ECO:0000256" key="1">
    <source>
        <dbReference type="ARBA" id="ARBA00004123"/>
    </source>
</evidence>
<organism evidence="8 9">
    <name type="scientific">Fusarium circinatum</name>
    <name type="common">Pitch canker fungus</name>
    <name type="synonym">Gibberella circinata</name>
    <dbReference type="NCBI Taxonomy" id="48490"/>
    <lineage>
        <taxon>Eukaryota</taxon>
        <taxon>Fungi</taxon>
        <taxon>Dikarya</taxon>
        <taxon>Ascomycota</taxon>
        <taxon>Pezizomycotina</taxon>
        <taxon>Sordariomycetes</taxon>
        <taxon>Hypocreomycetidae</taxon>
        <taxon>Hypocreales</taxon>
        <taxon>Nectriaceae</taxon>
        <taxon>Fusarium</taxon>
        <taxon>Fusarium fujikuroi species complex</taxon>
    </lineage>
</organism>
<dbReference type="Proteomes" id="UP000572754">
    <property type="component" value="Unassembled WGS sequence"/>
</dbReference>
<feature type="region of interest" description="Disordered" evidence="6">
    <location>
        <begin position="1"/>
        <end position="20"/>
    </location>
</feature>
<keyword evidence="9" id="KW-1185">Reference proteome</keyword>
<feature type="compositionally biased region" description="Polar residues" evidence="6">
    <location>
        <begin position="122"/>
        <end position="147"/>
    </location>
</feature>
<comment type="caution">
    <text evidence="8">The sequence shown here is derived from an EMBL/GenBank/DDBJ whole genome shotgun (WGS) entry which is preliminary data.</text>
</comment>
<dbReference type="PANTHER" id="PTHR47338:SF16">
    <property type="entry name" value="TRANSCRIPTION FACTOR, PUTATIVE (AFU_ORTHOLOGUE AFUA_2G09360)-RELATED"/>
    <property type="match status" value="1"/>
</dbReference>
<accession>A0A8H5UPC6</accession>
<dbReference type="InterPro" id="IPR007219">
    <property type="entry name" value="XnlR_reg_dom"/>
</dbReference>
<feature type="region of interest" description="Disordered" evidence="6">
    <location>
        <begin position="51"/>
        <end position="152"/>
    </location>
</feature>
<dbReference type="GO" id="GO:0006351">
    <property type="term" value="P:DNA-templated transcription"/>
    <property type="evidence" value="ECO:0007669"/>
    <property type="project" value="InterPro"/>
</dbReference>
<name>A0A8H5UPC6_FUSCI</name>
<feature type="domain" description="Xylanolytic transcriptional activator regulatory" evidence="7">
    <location>
        <begin position="771"/>
        <end position="842"/>
    </location>
</feature>
<keyword evidence="3" id="KW-0805">Transcription regulation</keyword>
<evidence type="ECO:0000256" key="6">
    <source>
        <dbReference type="SAM" id="MobiDB-lite"/>
    </source>
</evidence>
<comment type="subcellular location">
    <subcellularLocation>
        <location evidence="1">Nucleus</location>
    </subcellularLocation>
</comment>
<evidence type="ECO:0000256" key="4">
    <source>
        <dbReference type="ARBA" id="ARBA00023163"/>
    </source>
</evidence>
<keyword evidence="2" id="KW-0479">Metal-binding</keyword>
<dbReference type="PANTHER" id="PTHR47338">
    <property type="entry name" value="ZN(II)2CYS6 TRANSCRIPTION FACTOR (EUROFUNG)-RELATED"/>
    <property type="match status" value="1"/>
</dbReference>
<dbReference type="InterPro" id="IPR050815">
    <property type="entry name" value="TF_fung"/>
</dbReference>
<dbReference type="CDD" id="cd12148">
    <property type="entry name" value="fungal_TF_MHR"/>
    <property type="match status" value="2"/>
</dbReference>